<sequence>MYQMGLYLLPEGTHADFAKELSRFFWAARDNRQKYHIVKWVQRCVPKILGGIGILDSHRFNLDLMLKWVGVSLRDDGGLWVQFIKTKYLWGRPLLPCERREGSQFWRAIQEIKECIRQESAFNIGGGGGVSMDRLVVVGFTSLRGVPCPVCH</sequence>
<reference evidence="1" key="1">
    <citation type="submission" date="2021-05" db="EMBL/GenBank/DDBJ databases">
        <authorList>
            <person name="Scholz U."/>
            <person name="Mascher M."/>
            <person name="Fiebig A."/>
        </authorList>
    </citation>
    <scope>NUCLEOTIDE SEQUENCE [LARGE SCALE GENOMIC DNA]</scope>
</reference>
<protein>
    <submittedName>
        <fullName evidence="1">Uncharacterized protein</fullName>
    </submittedName>
</protein>
<dbReference type="EnsemblPlants" id="AVESA.00010b.r2.2CG0296820.1">
    <property type="protein sequence ID" value="AVESA.00010b.r2.2CG0296820.1.CDS.1"/>
    <property type="gene ID" value="AVESA.00010b.r2.2CG0296820"/>
</dbReference>
<proteinExistence type="predicted"/>
<reference evidence="1" key="2">
    <citation type="submission" date="2025-09" db="UniProtKB">
        <authorList>
            <consortium name="EnsemblPlants"/>
        </authorList>
    </citation>
    <scope>IDENTIFICATION</scope>
</reference>
<name>A0ACD5UQX8_AVESA</name>
<accession>A0ACD5UQX8</accession>
<dbReference type="Proteomes" id="UP001732700">
    <property type="component" value="Chromosome 2C"/>
</dbReference>
<organism evidence="1 2">
    <name type="scientific">Avena sativa</name>
    <name type="common">Oat</name>
    <dbReference type="NCBI Taxonomy" id="4498"/>
    <lineage>
        <taxon>Eukaryota</taxon>
        <taxon>Viridiplantae</taxon>
        <taxon>Streptophyta</taxon>
        <taxon>Embryophyta</taxon>
        <taxon>Tracheophyta</taxon>
        <taxon>Spermatophyta</taxon>
        <taxon>Magnoliopsida</taxon>
        <taxon>Liliopsida</taxon>
        <taxon>Poales</taxon>
        <taxon>Poaceae</taxon>
        <taxon>BOP clade</taxon>
        <taxon>Pooideae</taxon>
        <taxon>Poodae</taxon>
        <taxon>Poeae</taxon>
        <taxon>Poeae Chloroplast Group 1 (Aveneae type)</taxon>
        <taxon>Aveninae</taxon>
        <taxon>Avena</taxon>
    </lineage>
</organism>
<keyword evidence="2" id="KW-1185">Reference proteome</keyword>
<evidence type="ECO:0000313" key="1">
    <source>
        <dbReference type="EnsemblPlants" id="AVESA.00010b.r2.2CG0296820.1.CDS.1"/>
    </source>
</evidence>
<evidence type="ECO:0000313" key="2">
    <source>
        <dbReference type="Proteomes" id="UP001732700"/>
    </source>
</evidence>